<dbReference type="Proteomes" id="UP001307705">
    <property type="component" value="Unassembled WGS sequence"/>
</dbReference>
<evidence type="ECO:0000313" key="6">
    <source>
        <dbReference type="Proteomes" id="UP001307705"/>
    </source>
</evidence>
<organism evidence="5 6">
    <name type="scientific">Algoriphagus taiwanensis</name>
    <dbReference type="NCBI Taxonomy" id="1445656"/>
    <lineage>
        <taxon>Bacteria</taxon>
        <taxon>Pseudomonadati</taxon>
        <taxon>Bacteroidota</taxon>
        <taxon>Cytophagia</taxon>
        <taxon>Cytophagales</taxon>
        <taxon>Cyclobacteriaceae</taxon>
        <taxon>Algoriphagus</taxon>
    </lineage>
</organism>
<dbReference type="PANTHER" id="PTHR44591:SF3">
    <property type="entry name" value="RESPONSE REGULATORY DOMAIN-CONTAINING PROTEIN"/>
    <property type="match status" value="1"/>
</dbReference>
<dbReference type="SUPFAM" id="SSF47384">
    <property type="entry name" value="Homodimeric domain of signal transducing histidine kinase"/>
    <property type="match status" value="1"/>
</dbReference>
<gene>
    <name evidence="5" type="ORF">Ataiwa_06790</name>
</gene>
<dbReference type="PROSITE" id="PS50110">
    <property type="entry name" value="RESPONSE_REGULATORY"/>
    <property type="match status" value="1"/>
</dbReference>
<dbReference type="SUPFAM" id="SSF52172">
    <property type="entry name" value="CheY-like"/>
    <property type="match status" value="1"/>
</dbReference>
<dbReference type="PROSITE" id="PS50112">
    <property type="entry name" value="PAS"/>
    <property type="match status" value="1"/>
</dbReference>
<keyword evidence="1 2" id="KW-0597">Phosphoprotein</keyword>
<dbReference type="InterPro" id="IPR050595">
    <property type="entry name" value="Bact_response_regulator"/>
</dbReference>
<sequence>MNNQEQIGEISNPLIYIVDDNIQNTFLLENLLILTGYNNIWTTNDPEALLQRLLYKQPDLLLLDLMMPKISGFDILDQIKNQKNQFGYFPIIVITADAEPKSRDLALSNGANDFMTKPFDFNEVKLRIKNQLLYKSLLDQLQNTNDHLEDIVAKRTVELVKAKEEAERNEKKFRQLFESNLDNINLFHIDESGPGLFFESNSASEEMLGYSKEELEKLSVKDVDLNMSPEYFNSKFELLKEKGSISFETIIKRKDGEQRIVEVKATKIEIEGKCTVMNIYRDITEKSKYIEALLQQNKTLKEIAWTQSHIVRAPLAKMMGALDLINSMDMQKCDGELREILEISYNAALELDQIIRDISDKSNQNQISLDL</sequence>
<dbReference type="InterPro" id="IPR011006">
    <property type="entry name" value="CheY-like_superfamily"/>
</dbReference>
<feature type="domain" description="Response regulatory" evidence="3">
    <location>
        <begin position="14"/>
        <end position="132"/>
    </location>
</feature>
<feature type="domain" description="PAS" evidence="4">
    <location>
        <begin position="169"/>
        <end position="215"/>
    </location>
</feature>
<dbReference type="Gene3D" id="1.10.287.130">
    <property type="match status" value="1"/>
</dbReference>
<evidence type="ECO:0000259" key="3">
    <source>
        <dbReference type="PROSITE" id="PS50110"/>
    </source>
</evidence>
<dbReference type="SUPFAM" id="SSF55785">
    <property type="entry name" value="PYP-like sensor domain (PAS domain)"/>
    <property type="match status" value="1"/>
</dbReference>
<dbReference type="Gene3D" id="3.40.50.2300">
    <property type="match status" value="1"/>
</dbReference>
<evidence type="ECO:0000313" key="5">
    <source>
        <dbReference type="EMBL" id="GMQ32407.1"/>
    </source>
</evidence>
<dbReference type="PANTHER" id="PTHR44591">
    <property type="entry name" value="STRESS RESPONSE REGULATOR PROTEIN 1"/>
    <property type="match status" value="1"/>
</dbReference>
<dbReference type="InterPro" id="IPR036097">
    <property type="entry name" value="HisK_dim/P_sf"/>
</dbReference>
<dbReference type="NCBIfam" id="TIGR00229">
    <property type="entry name" value="sensory_box"/>
    <property type="match status" value="1"/>
</dbReference>
<proteinExistence type="predicted"/>
<comment type="caution">
    <text evidence="5">The sequence shown here is derived from an EMBL/GenBank/DDBJ whole genome shotgun (WGS) entry which is preliminary data.</text>
</comment>
<accession>A0ABQ6Q044</accession>
<dbReference type="Pfam" id="PF00072">
    <property type="entry name" value="Response_reg"/>
    <property type="match status" value="1"/>
</dbReference>
<dbReference type="InterPro" id="IPR035965">
    <property type="entry name" value="PAS-like_dom_sf"/>
</dbReference>
<feature type="modified residue" description="4-aspartylphosphate" evidence="2">
    <location>
        <position position="64"/>
    </location>
</feature>
<dbReference type="InterPro" id="IPR001789">
    <property type="entry name" value="Sig_transdc_resp-reg_receiver"/>
</dbReference>
<keyword evidence="6" id="KW-1185">Reference proteome</keyword>
<dbReference type="EMBL" id="BTPE01000002">
    <property type="protein sequence ID" value="GMQ32407.1"/>
    <property type="molecule type" value="Genomic_DNA"/>
</dbReference>
<dbReference type="Gene3D" id="3.30.450.20">
    <property type="entry name" value="PAS domain"/>
    <property type="match status" value="1"/>
</dbReference>
<evidence type="ECO:0008006" key="7">
    <source>
        <dbReference type="Google" id="ProtNLM"/>
    </source>
</evidence>
<dbReference type="Pfam" id="PF13426">
    <property type="entry name" value="PAS_9"/>
    <property type="match status" value="1"/>
</dbReference>
<reference evidence="5 6" key="1">
    <citation type="submission" date="2023-08" db="EMBL/GenBank/DDBJ databases">
        <title>Draft genome sequence of Algoriphagus taiwanensis.</title>
        <authorList>
            <person name="Takatani N."/>
            <person name="Hosokawa M."/>
            <person name="Sawabe T."/>
        </authorList>
    </citation>
    <scope>NUCLEOTIDE SEQUENCE [LARGE SCALE GENOMIC DNA]</scope>
    <source>
        <strain evidence="5 6">JCM 19755</strain>
    </source>
</reference>
<evidence type="ECO:0000259" key="4">
    <source>
        <dbReference type="PROSITE" id="PS50112"/>
    </source>
</evidence>
<dbReference type="CDD" id="cd00130">
    <property type="entry name" value="PAS"/>
    <property type="match status" value="1"/>
</dbReference>
<dbReference type="RefSeq" id="WP_338227230.1">
    <property type="nucleotide sequence ID" value="NZ_BTPE01000002.1"/>
</dbReference>
<protein>
    <recommendedName>
        <fullName evidence="7">PAS domain S-box-containing protein</fullName>
    </recommendedName>
</protein>
<evidence type="ECO:0000256" key="2">
    <source>
        <dbReference type="PROSITE-ProRule" id="PRU00169"/>
    </source>
</evidence>
<evidence type="ECO:0000256" key="1">
    <source>
        <dbReference type="ARBA" id="ARBA00022553"/>
    </source>
</evidence>
<dbReference type="SMART" id="SM00448">
    <property type="entry name" value="REC"/>
    <property type="match status" value="1"/>
</dbReference>
<dbReference type="InterPro" id="IPR000014">
    <property type="entry name" value="PAS"/>
</dbReference>
<name>A0ABQ6Q044_9BACT</name>